<dbReference type="RefSeq" id="WP_247376268.1">
    <property type="nucleotide sequence ID" value="NZ_JALLGV010000002.1"/>
</dbReference>
<evidence type="ECO:0000256" key="1">
    <source>
        <dbReference type="SAM" id="MobiDB-lite"/>
    </source>
</evidence>
<sequence length="282" mass="31447">MSNVGLICEAEVPEGSTIEIEVCEDIDSDGTVEQRDSILIETGEFLYILDGLTGKRDSRYSTDINFERDSVDVSPSVSSLSLLTPGYSENSQMDLRAIMDKHGQMNYFLHQLKNGDKSAFRYNLSGFLAGAISIEEILESKSDFGIESWAEESWIVDLNAYMRDNRNNAMHLGKPVDSGYRPGTGHSQSINFGSEEEQTNPSQRHLFLDVPGSIIEAIGEDLDDLTLADSCSAYADSPIAKSLPVVPLCQLYFEIFQERRIDWLRSKDDVDVHIVDRGKGEN</sequence>
<dbReference type="AlphaFoldDB" id="A0ABD6C953"/>
<reference evidence="2 3" key="1">
    <citation type="journal article" date="2019" name="Int. J. Syst. Evol. Microbiol.">
        <title>The Global Catalogue of Microorganisms (GCM) 10K type strain sequencing project: providing services to taxonomists for standard genome sequencing and annotation.</title>
        <authorList>
            <consortium name="The Broad Institute Genomics Platform"/>
            <consortium name="The Broad Institute Genome Sequencing Center for Infectious Disease"/>
            <person name="Wu L."/>
            <person name="Ma J."/>
        </authorList>
    </citation>
    <scope>NUCLEOTIDE SEQUENCE [LARGE SCALE GENOMIC DNA]</scope>
    <source>
        <strain evidence="2 3">CGMCC 1.12125</strain>
    </source>
</reference>
<accession>A0ABD6C953</accession>
<evidence type="ECO:0000313" key="3">
    <source>
        <dbReference type="Proteomes" id="UP001597119"/>
    </source>
</evidence>
<organism evidence="2 3">
    <name type="scientific">Halorientalis brevis</name>
    <dbReference type="NCBI Taxonomy" id="1126241"/>
    <lineage>
        <taxon>Archaea</taxon>
        <taxon>Methanobacteriati</taxon>
        <taxon>Methanobacteriota</taxon>
        <taxon>Stenosarchaea group</taxon>
        <taxon>Halobacteria</taxon>
        <taxon>Halobacteriales</taxon>
        <taxon>Haloarculaceae</taxon>
        <taxon>Halorientalis</taxon>
    </lineage>
</organism>
<dbReference type="EMBL" id="JBHUDJ010000002">
    <property type="protein sequence ID" value="MFD1586246.1"/>
    <property type="molecule type" value="Genomic_DNA"/>
</dbReference>
<protein>
    <recommendedName>
        <fullName evidence="4">ApeA N-terminal domain-containing protein</fullName>
    </recommendedName>
</protein>
<keyword evidence="3" id="KW-1185">Reference proteome</keyword>
<proteinExistence type="predicted"/>
<evidence type="ECO:0008006" key="4">
    <source>
        <dbReference type="Google" id="ProtNLM"/>
    </source>
</evidence>
<evidence type="ECO:0000313" key="2">
    <source>
        <dbReference type="EMBL" id="MFD1586246.1"/>
    </source>
</evidence>
<gene>
    <name evidence="2" type="ORF">ACFR9U_04585</name>
</gene>
<feature type="region of interest" description="Disordered" evidence="1">
    <location>
        <begin position="173"/>
        <end position="197"/>
    </location>
</feature>
<comment type="caution">
    <text evidence="2">The sequence shown here is derived from an EMBL/GenBank/DDBJ whole genome shotgun (WGS) entry which is preliminary data.</text>
</comment>
<name>A0ABD6C953_9EURY</name>
<dbReference type="Proteomes" id="UP001597119">
    <property type="component" value="Unassembled WGS sequence"/>
</dbReference>